<dbReference type="Proteomes" id="UP001629113">
    <property type="component" value="Unassembled WGS sequence"/>
</dbReference>
<evidence type="ECO:0000313" key="4">
    <source>
        <dbReference type="Proteomes" id="UP001629113"/>
    </source>
</evidence>
<feature type="region of interest" description="Disordered" evidence="1">
    <location>
        <begin position="1"/>
        <end position="165"/>
    </location>
</feature>
<dbReference type="Pfam" id="PF25482">
    <property type="entry name" value="DUF7905"/>
    <property type="match status" value="1"/>
</dbReference>
<keyword evidence="4" id="KW-1185">Reference proteome</keyword>
<feature type="compositionally biased region" description="Basic and acidic residues" evidence="1">
    <location>
        <begin position="85"/>
        <end position="110"/>
    </location>
</feature>
<evidence type="ECO:0000259" key="2">
    <source>
        <dbReference type="Pfam" id="PF25482"/>
    </source>
</evidence>
<evidence type="ECO:0000256" key="1">
    <source>
        <dbReference type="SAM" id="MobiDB-lite"/>
    </source>
</evidence>
<dbReference type="EMBL" id="JBFCZG010000006">
    <property type="protein sequence ID" value="KAL3420754.1"/>
    <property type="molecule type" value="Genomic_DNA"/>
</dbReference>
<accession>A0ABR4PBS5</accession>
<feature type="compositionally biased region" description="Polar residues" evidence="1">
    <location>
        <begin position="73"/>
        <end position="84"/>
    </location>
</feature>
<comment type="caution">
    <text evidence="3">The sequence shown here is derived from an EMBL/GenBank/DDBJ whole genome shotgun (WGS) entry which is preliminary data.</text>
</comment>
<dbReference type="InterPro" id="IPR057227">
    <property type="entry name" value="DUF7905"/>
</dbReference>
<gene>
    <name evidence="3" type="ORF">PVAG01_07199</name>
</gene>
<name>A0ABR4PBS5_9HELO</name>
<evidence type="ECO:0000313" key="3">
    <source>
        <dbReference type="EMBL" id="KAL3420754.1"/>
    </source>
</evidence>
<feature type="compositionally biased region" description="Polar residues" evidence="1">
    <location>
        <begin position="119"/>
        <end position="134"/>
    </location>
</feature>
<feature type="compositionally biased region" description="Basic residues" evidence="1">
    <location>
        <begin position="138"/>
        <end position="147"/>
    </location>
</feature>
<sequence length="673" mass="76056">MERKMTNNLKRPVDNVKDSERRNALEWMSSDGDESEKSSNSTPDDDQPTESVLTVPAVAKEPATKPAQEDQSKNTNLAGPPNSSEPKREQSQVEHRMTENSEKPKTEQFDVGKVVLNPIRTNTSSTARSQSQFLPSGHRLRSGHKGFSHSLRSQQGAKNAWADRPSLISTEDSIQQAKREAEARDRAQYLSARVKNEEMLSFGYYLWEESTDPVALLGSQLEDLNQIRVTHKVFIELSDGGKSLEISSRLQPIRAVSIITDAINAIRRAIKASKVAYKRSAPIYIVVPPPSKLYRQKVEPVLVGQGSTTIKSLILCGDELARHEVARYESERAKQLVDNVQLLRDHLIEHVSTLSYLRNWMRMRINFGTLKCHNATKGIYEKKFNVGDVRSMMSSRRFRGEFDKRIGDAQVAMTAIKNILKKEKIFSFMDLGEGVLDYKRKHTEVIFIKTPDGQRRRVEAEVDIVDDWTGINARHTPHGKETMAGYQIGGVKLFHDSNRNKLVEVTCLDFEHELQWNLDVVTDSSVLDIPSAVYTLVESSVTVKTEGRRDALELIYPAVAPIKSLGPGIEVEEVVLKTVAQFPIKNSSYIVEVTIYRRWSGCNTKPEPETSCAISMRNYRWDSAMVSTEDSLQERDWQPQLKDFFPPDAEGGDGFVDLVDQIQRVRHILTAKS</sequence>
<protein>
    <recommendedName>
        <fullName evidence="2">DUF7905 domain-containing protein</fullName>
    </recommendedName>
</protein>
<reference evidence="3 4" key="1">
    <citation type="submission" date="2024-06" db="EMBL/GenBank/DDBJ databases">
        <title>Complete genome of Phlyctema vagabunda strain 19-DSS-EL-015.</title>
        <authorList>
            <person name="Fiorenzani C."/>
        </authorList>
    </citation>
    <scope>NUCLEOTIDE SEQUENCE [LARGE SCALE GENOMIC DNA]</scope>
    <source>
        <strain evidence="3 4">19-DSS-EL-015</strain>
    </source>
</reference>
<organism evidence="3 4">
    <name type="scientific">Phlyctema vagabunda</name>
    <dbReference type="NCBI Taxonomy" id="108571"/>
    <lineage>
        <taxon>Eukaryota</taxon>
        <taxon>Fungi</taxon>
        <taxon>Dikarya</taxon>
        <taxon>Ascomycota</taxon>
        <taxon>Pezizomycotina</taxon>
        <taxon>Leotiomycetes</taxon>
        <taxon>Helotiales</taxon>
        <taxon>Dermateaceae</taxon>
        <taxon>Phlyctema</taxon>
    </lineage>
</organism>
<proteinExistence type="predicted"/>
<feature type="compositionally biased region" description="Basic and acidic residues" evidence="1">
    <location>
        <begin position="1"/>
        <end position="24"/>
    </location>
</feature>
<feature type="domain" description="DUF7905" evidence="2">
    <location>
        <begin position="337"/>
        <end position="648"/>
    </location>
</feature>